<reference evidence="1 2" key="1">
    <citation type="journal article" date="2018" name="PLoS ONE">
        <title>The draft genome of Kipferlia bialata reveals reductive genome evolution in fornicate parasites.</title>
        <authorList>
            <person name="Tanifuji G."/>
            <person name="Takabayashi S."/>
            <person name="Kume K."/>
            <person name="Takagi M."/>
            <person name="Nakayama T."/>
            <person name="Kamikawa R."/>
            <person name="Inagaki Y."/>
            <person name="Hashimoto T."/>
        </authorList>
    </citation>
    <scope>NUCLEOTIDE SEQUENCE [LARGE SCALE GENOMIC DNA]</scope>
    <source>
        <strain evidence="1">NY0173</strain>
    </source>
</reference>
<dbReference type="Gene3D" id="3.60.15.10">
    <property type="entry name" value="Ribonuclease Z/Hydroxyacylglutathione hydrolase-like"/>
    <property type="match status" value="1"/>
</dbReference>
<proteinExistence type="predicted"/>
<accession>A0A9K3GEU0</accession>
<evidence type="ECO:0000313" key="1">
    <source>
        <dbReference type="EMBL" id="GIQ79601.1"/>
    </source>
</evidence>
<dbReference type="GO" id="GO:0042781">
    <property type="term" value="F:3'-tRNA processing endoribonuclease activity"/>
    <property type="evidence" value="ECO:0007669"/>
    <property type="project" value="TreeGrafter"/>
</dbReference>
<keyword evidence="2" id="KW-1185">Reference proteome</keyword>
<evidence type="ECO:0000313" key="2">
    <source>
        <dbReference type="Proteomes" id="UP000265618"/>
    </source>
</evidence>
<dbReference type="PANTHER" id="PTHR46018:SF2">
    <property type="entry name" value="ZINC PHOSPHODIESTERASE ELAC PROTEIN 1"/>
    <property type="match status" value="1"/>
</dbReference>
<organism evidence="1 2">
    <name type="scientific">Kipferlia bialata</name>
    <dbReference type="NCBI Taxonomy" id="797122"/>
    <lineage>
        <taxon>Eukaryota</taxon>
        <taxon>Metamonada</taxon>
        <taxon>Carpediemonas-like organisms</taxon>
        <taxon>Kipferlia</taxon>
    </lineage>
</organism>
<dbReference type="AlphaFoldDB" id="A0A9K3GEU0"/>
<dbReference type="InterPro" id="IPR036866">
    <property type="entry name" value="RibonucZ/Hydroxyglut_hydro"/>
</dbReference>
<protein>
    <recommendedName>
        <fullName evidence="3">Metallo-beta-lactamase domain-containing protein</fullName>
    </recommendedName>
</protein>
<dbReference type="PANTHER" id="PTHR46018">
    <property type="entry name" value="ZINC PHOSPHODIESTERASE ELAC PROTEIN 1"/>
    <property type="match status" value="1"/>
</dbReference>
<dbReference type="GO" id="GO:0005634">
    <property type="term" value="C:nucleus"/>
    <property type="evidence" value="ECO:0007669"/>
    <property type="project" value="TreeGrafter"/>
</dbReference>
<name>A0A9K3GEU0_9EUKA</name>
<evidence type="ECO:0008006" key="3">
    <source>
        <dbReference type="Google" id="ProtNLM"/>
    </source>
</evidence>
<dbReference type="EMBL" id="BDIP01000027">
    <property type="protein sequence ID" value="GIQ79601.1"/>
    <property type="molecule type" value="Genomic_DNA"/>
</dbReference>
<dbReference type="SUPFAM" id="SSF56281">
    <property type="entry name" value="Metallo-hydrolase/oxidoreductase"/>
    <property type="match status" value="1"/>
</dbReference>
<dbReference type="Pfam" id="PF23023">
    <property type="entry name" value="Anti-Pycsar_Apyc1"/>
    <property type="match status" value="1"/>
</dbReference>
<dbReference type="OrthoDB" id="527344at2759"/>
<comment type="caution">
    <text evidence="1">The sequence shown here is derived from an EMBL/GenBank/DDBJ whole genome shotgun (WGS) entry which is preliminary data.</text>
</comment>
<sequence length="355" mass="38384">MIYSSTASYSTNSAAAVQFGKRVVLFDAPEGIQHSLMHYKVSLGKISTIFVSHLHMDHVAGLVPLLTSMNTRALHTRVTVIGPKGIKELMDVYCRLTFSDFAPSLQVLEMEEGVSLTHPISESCTLTTHTLTHAVPSFAAVLRVKGRAAIDIERLKTAGFPIGPLCGDLIKLGRVTVNGREYIHSDYTQTNRDRKVVFCGDCCWDTAVPEHRAALVQDAMDCDLLIHEATFGRDMAARAPGMGHSTPSMAGCASKAMQARCMVMTHISNRYLQGLERDVPAEPTSEGGDNTKYSKYEPLFLSGKCFDAVFVTSDTVQHGCGIPGDSPLSQFIPDALEAGAQAVCLARAGLKVAFS</sequence>
<dbReference type="Proteomes" id="UP000265618">
    <property type="component" value="Unassembled WGS sequence"/>
</dbReference>
<gene>
    <name evidence="1" type="ORF">KIPB_000267</name>
</gene>